<dbReference type="EMBL" id="JAKOGI010000226">
    <property type="protein sequence ID" value="KAJ8439237.1"/>
    <property type="molecule type" value="Genomic_DNA"/>
</dbReference>
<dbReference type="AlphaFoldDB" id="A0A9Q1K9N8"/>
<protein>
    <submittedName>
        <fullName evidence="1">Uncharacterized protein</fullName>
    </submittedName>
</protein>
<gene>
    <name evidence="1" type="ORF">Cgig2_030172</name>
</gene>
<evidence type="ECO:0000313" key="1">
    <source>
        <dbReference type="EMBL" id="KAJ8439237.1"/>
    </source>
</evidence>
<name>A0A9Q1K9N8_9CARY</name>
<comment type="caution">
    <text evidence="1">The sequence shown here is derived from an EMBL/GenBank/DDBJ whole genome shotgun (WGS) entry which is preliminary data.</text>
</comment>
<sequence>MTKGFMIPLLQFCGAGPSLSNRLSTTSGFEVEAHADAITSAHEGFVYPHIFEVEATLLAANLRRPRATLENNGQMGNPLAALLPAPAFFPASARPVRRRVGPPHWHAATRLSFRSRLSGHSVWVDASALFLRSRMCDEGYLDYIKDDTISKSTLVAQERIAISVGDEERNCSNENVPYDLTRYATRWKIWGLHSSSLYQQIENVGDIFINEGTGQCWPQIFMVLRA</sequence>
<dbReference type="Proteomes" id="UP001153076">
    <property type="component" value="Unassembled WGS sequence"/>
</dbReference>
<proteinExistence type="predicted"/>
<reference evidence="1" key="1">
    <citation type="submission" date="2022-04" db="EMBL/GenBank/DDBJ databases">
        <title>Carnegiea gigantea Genome sequencing and assembly v2.</title>
        <authorList>
            <person name="Copetti D."/>
            <person name="Sanderson M.J."/>
            <person name="Burquez A."/>
            <person name="Wojciechowski M.F."/>
        </authorList>
    </citation>
    <scope>NUCLEOTIDE SEQUENCE</scope>
    <source>
        <strain evidence="1">SGP5-SGP5p</strain>
        <tissue evidence="1">Aerial part</tissue>
    </source>
</reference>
<organism evidence="1 2">
    <name type="scientific">Carnegiea gigantea</name>
    <dbReference type="NCBI Taxonomy" id="171969"/>
    <lineage>
        <taxon>Eukaryota</taxon>
        <taxon>Viridiplantae</taxon>
        <taxon>Streptophyta</taxon>
        <taxon>Embryophyta</taxon>
        <taxon>Tracheophyta</taxon>
        <taxon>Spermatophyta</taxon>
        <taxon>Magnoliopsida</taxon>
        <taxon>eudicotyledons</taxon>
        <taxon>Gunneridae</taxon>
        <taxon>Pentapetalae</taxon>
        <taxon>Caryophyllales</taxon>
        <taxon>Cactineae</taxon>
        <taxon>Cactaceae</taxon>
        <taxon>Cactoideae</taxon>
        <taxon>Echinocereeae</taxon>
        <taxon>Carnegiea</taxon>
    </lineage>
</organism>
<keyword evidence="2" id="KW-1185">Reference proteome</keyword>
<evidence type="ECO:0000313" key="2">
    <source>
        <dbReference type="Proteomes" id="UP001153076"/>
    </source>
</evidence>
<accession>A0A9Q1K9N8</accession>